<name>A0A0D1A746_9LACO</name>
<keyword evidence="1 2" id="KW-0556">Organic radical</keyword>
<dbReference type="GO" id="GO:0006260">
    <property type="term" value="P:DNA replication"/>
    <property type="evidence" value="ECO:0007669"/>
    <property type="project" value="InterPro"/>
</dbReference>
<evidence type="ECO:0000256" key="1">
    <source>
        <dbReference type="ARBA" id="ARBA00022818"/>
    </source>
</evidence>
<dbReference type="NCBIfam" id="TIGR02487">
    <property type="entry name" value="NrdD"/>
    <property type="match status" value="1"/>
</dbReference>
<accession>A0A0D1A746</accession>
<sequence>MDYIKSVQTIKWRALKEKRVKKSDGEIVPFYAYKITLVLDALTNRDDIKDQVRARIFSRVTQSPKTISSLEIRKWFTGTLISIGEAKLANQYDEYRAADVKNWLEAINPQKKLGQLFNGKETVVHENANKDSKIFSTRRDLTAGMVGKSLGLTMMPQTVAKAHLRGDIHYHDLDYSPLTSMTNCCLIDFKNMLANGFKIGNADVEPPKSIQTATAQMSQIIANVASSQYGGCSSDRTDEVLAPYAALNYRKHLAEAKDWVTPDKRIAFAKEKTKKDIYDAMQGLEYEVNTLFSSNGQTPFTTVGFGLGTSWIEKEIQKAILNVRIKGLGKQHRTAIFPKLIFTLKRGLNLKKTDPNYDVKELAVECATKRMYPDILMYDKIVEITGNFKCPMGCRSFLQGWKDENGKEVNSGRMNLGVITINLPRIAIESKGDKAVFWEIMDDRIHLAKRALMSRLNRCKQAKPENAPILYENGAFGKRLKKTDSVDELFKNNRSTISLGYIGLYEVGTEFYGPRWEHNREAHDFTVLIVKYLHDYCAKWEKQYGYHFSVYSTPAESLTDTFCEDDIKRFGRIPDITSKDYYTNSFHYDVRKNPTPFEKLAFEEAYPKYASGGFIHYCEYPNLKQNPAALEAVWDWAYNHVGYLGTNASIDHCFKCGFDGDFKPTAKGFECPNCGNRDPQTCDVVKRTCGYLGNPMIRPMVHGRHKEIASRVKNMRLGEMSNDKK</sequence>
<dbReference type="RefSeq" id="WP_020090224.1">
    <property type="nucleotide sequence ID" value="NZ_AWTT01000012.1"/>
</dbReference>
<keyword evidence="4" id="KW-0560">Oxidoreductase</keyword>
<dbReference type="GO" id="GO:0004748">
    <property type="term" value="F:ribonucleoside-diphosphate reductase activity, thioredoxin disulfide as acceptor"/>
    <property type="evidence" value="ECO:0007669"/>
    <property type="project" value="TreeGrafter"/>
</dbReference>
<dbReference type="InterPro" id="IPR012833">
    <property type="entry name" value="NrdD"/>
</dbReference>
<evidence type="ECO:0000256" key="2">
    <source>
        <dbReference type="PROSITE-ProRule" id="PRU00493"/>
    </source>
</evidence>
<dbReference type="InterPro" id="IPR019777">
    <property type="entry name" value="Form_AcTrfase_GR_CS"/>
</dbReference>
<dbReference type="GO" id="GO:0008998">
    <property type="term" value="F:ribonucleoside-triphosphate reductase (thioredoxin) activity"/>
    <property type="evidence" value="ECO:0007669"/>
    <property type="project" value="UniProtKB-EC"/>
</dbReference>
<dbReference type="NCBIfam" id="NF006732">
    <property type="entry name" value="PRK09263.1"/>
    <property type="match status" value="1"/>
</dbReference>
<dbReference type="InterPro" id="IPR001150">
    <property type="entry name" value="Gly_radical"/>
</dbReference>
<gene>
    <name evidence="4" type="ORF">WDC_0694</name>
</gene>
<reference evidence="4 5" key="1">
    <citation type="submission" date="2013-08" db="EMBL/GenBank/DDBJ databases">
        <title>Lactobacillus wasatchii sp. WDC04, a late gas producing bacteria isolated from aged chedder cheese.</title>
        <authorList>
            <person name="Oberg C.J."/>
            <person name="Culumber M."/>
            <person name="McMahon D.J."/>
            <person name="Broadbent J.R."/>
            <person name="Oberg T.S."/>
            <person name="Ortaki F."/>
        </authorList>
    </citation>
    <scope>NUCLEOTIDE SEQUENCE [LARGE SCALE GENOMIC DNA]</scope>
    <source>
        <strain evidence="4 5">WDC04</strain>
    </source>
</reference>
<dbReference type="OrthoDB" id="9804622at2"/>
<dbReference type="GO" id="GO:0031250">
    <property type="term" value="C:anaerobic ribonucleoside-triphosphate reductase complex"/>
    <property type="evidence" value="ECO:0007669"/>
    <property type="project" value="TreeGrafter"/>
</dbReference>
<dbReference type="STRING" id="1335616.WDC_0694"/>
<dbReference type="Pfam" id="PF13597">
    <property type="entry name" value="NRDD"/>
    <property type="match status" value="1"/>
</dbReference>
<evidence type="ECO:0000313" key="4">
    <source>
        <dbReference type="EMBL" id="KIS03700.1"/>
    </source>
</evidence>
<protein>
    <submittedName>
        <fullName evidence="4">Anaerobic ribonucleotide reductase of class III, large subunit</fullName>
        <ecNumber evidence="4">1.17.4.2</ecNumber>
    </submittedName>
</protein>
<dbReference type="EMBL" id="AWTT01000012">
    <property type="protein sequence ID" value="KIS03700.1"/>
    <property type="molecule type" value="Genomic_DNA"/>
</dbReference>
<feature type="domain" description="Glycine radical" evidence="3">
    <location>
        <begin position="592"/>
        <end position="717"/>
    </location>
</feature>
<dbReference type="PANTHER" id="PTHR21075">
    <property type="entry name" value="ANAEROBIC RIBONUCLEOSIDE-TRIPHOSPHATE REDUCTASE"/>
    <property type="match status" value="1"/>
</dbReference>
<evidence type="ECO:0000313" key="5">
    <source>
        <dbReference type="Proteomes" id="UP000032279"/>
    </source>
</evidence>
<keyword evidence="5" id="KW-1185">Reference proteome</keyword>
<dbReference type="AlphaFoldDB" id="A0A0D1A746"/>
<dbReference type="EC" id="1.17.4.2" evidence="4"/>
<dbReference type="Gene3D" id="3.20.70.20">
    <property type="match status" value="1"/>
</dbReference>
<dbReference type="PROSITE" id="PS00850">
    <property type="entry name" value="GLY_RADICAL_1"/>
    <property type="match status" value="1"/>
</dbReference>
<proteinExistence type="predicted"/>
<dbReference type="Proteomes" id="UP000032279">
    <property type="component" value="Unassembled WGS sequence"/>
</dbReference>
<comment type="caution">
    <text evidence="4">The sequence shown here is derived from an EMBL/GenBank/DDBJ whole genome shotgun (WGS) entry which is preliminary data.</text>
</comment>
<dbReference type="PANTHER" id="PTHR21075:SF0">
    <property type="entry name" value="ANAEROBIC RIBONUCLEOSIDE-TRIPHOSPHATE REDUCTASE"/>
    <property type="match status" value="1"/>
</dbReference>
<feature type="modified residue" description="Glycine radical" evidence="2">
    <location>
        <position position="690"/>
    </location>
</feature>
<dbReference type="PROSITE" id="PS51149">
    <property type="entry name" value="GLY_RADICAL_2"/>
    <property type="match status" value="1"/>
</dbReference>
<evidence type="ECO:0000259" key="3">
    <source>
        <dbReference type="PROSITE" id="PS51149"/>
    </source>
</evidence>
<dbReference type="CDD" id="cd01675">
    <property type="entry name" value="RNR_III"/>
    <property type="match status" value="1"/>
</dbReference>
<dbReference type="SUPFAM" id="SSF51998">
    <property type="entry name" value="PFL-like glycyl radical enzymes"/>
    <property type="match status" value="1"/>
</dbReference>
<organism evidence="4 5">
    <name type="scientific">Paucilactobacillus wasatchensis</name>
    <dbReference type="NCBI Taxonomy" id="1335616"/>
    <lineage>
        <taxon>Bacteria</taxon>
        <taxon>Bacillati</taxon>
        <taxon>Bacillota</taxon>
        <taxon>Bacilli</taxon>
        <taxon>Lactobacillales</taxon>
        <taxon>Lactobacillaceae</taxon>
        <taxon>Paucilactobacillus</taxon>
    </lineage>
</organism>
<dbReference type="GO" id="GO:0009265">
    <property type="term" value="P:2'-deoxyribonucleotide biosynthetic process"/>
    <property type="evidence" value="ECO:0007669"/>
    <property type="project" value="TreeGrafter"/>
</dbReference>
<dbReference type="PATRIC" id="fig|1335616.4.peg.689"/>